<gene>
    <name evidence="2" type="ORF">GLOINDRAFT_12370</name>
</gene>
<dbReference type="HOGENOM" id="CLU_2777252_0_0_1"/>
<sequence length="69" mass="7796">MQIFVKTLTTPIRSNEEGIPPGQQVDVEGSLQSPNYTQANSNEEERELENDESNEDFLKNSISLRRNTG</sequence>
<accession>U9SNI9</accession>
<feature type="compositionally biased region" description="Polar residues" evidence="1">
    <location>
        <begin position="30"/>
        <end position="39"/>
    </location>
</feature>
<dbReference type="EMBL" id="KI300237">
    <property type="protein sequence ID" value="ERZ96666.1"/>
    <property type="molecule type" value="Genomic_DNA"/>
</dbReference>
<name>U9SNI9_RHIID</name>
<evidence type="ECO:0000256" key="1">
    <source>
        <dbReference type="SAM" id="MobiDB-lite"/>
    </source>
</evidence>
<dbReference type="AlphaFoldDB" id="U9SNI9"/>
<evidence type="ECO:0000313" key="2">
    <source>
        <dbReference type="EMBL" id="ERZ96666.1"/>
    </source>
</evidence>
<protein>
    <submittedName>
        <fullName evidence="2">Uncharacterized protein</fullName>
    </submittedName>
</protein>
<organism evidence="2">
    <name type="scientific">Rhizophagus irregularis (strain DAOM 181602 / DAOM 197198 / MUCL 43194)</name>
    <name type="common">Arbuscular mycorrhizal fungus</name>
    <name type="synonym">Glomus intraradices</name>
    <dbReference type="NCBI Taxonomy" id="747089"/>
    <lineage>
        <taxon>Eukaryota</taxon>
        <taxon>Fungi</taxon>
        <taxon>Fungi incertae sedis</taxon>
        <taxon>Mucoromycota</taxon>
        <taxon>Glomeromycotina</taxon>
        <taxon>Glomeromycetes</taxon>
        <taxon>Glomerales</taxon>
        <taxon>Glomeraceae</taxon>
        <taxon>Rhizophagus</taxon>
    </lineage>
</organism>
<reference evidence="2" key="1">
    <citation type="submission" date="2013-07" db="EMBL/GenBank/DDBJ databases">
        <title>The genome of an arbuscular mycorrhizal fungus provides insights into the evolution of the oldest plant symbiosis.</title>
        <authorList>
            <consortium name="DOE Joint Genome Institute"/>
            <person name="Tisserant E."/>
            <person name="Malbreil M."/>
            <person name="Kuo A."/>
            <person name="Kohler A."/>
            <person name="Symeonidi A."/>
            <person name="Balestrini R."/>
            <person name="Charron P."/>
            <person name="Duensing N."/>
            <person name="Frei-dit-Frey N."/>
            <person name="Gianinazzi-Pearson V."/>
            <person name="Gilbert B."/>
            <person name="Handa Y."/>
            <person name="Hijri M."/>
            <person name="Kaul R."/>
            <person name="Kawaguchi M."/>
            <person name="Krajinski F."/>
            <person name="Lammers P."/>
            <person name="Lapierre D."/>
            <person name="Masclaux F.G."/>
            <person name="Murat C."/>
            <person name="Morin E."/>
            <person name="Ndikumana S."/>
            <person name="Pagni M."/>
            <person name="Petitpierre D."/>
            <person name="Requena N."/>
            <person name="Rosikiewicz P."/>
            <person name="Riley R."/>
            <person name="Saito K."/>
            <person name="San Clemente H."/>
            <person name="Shapiro H."/>
            <person name="van Tuinen D."/>
            <person name="Becard G."/>
            <person name="Bonfante P."/>
            <person name="Paszkowski U."/>
            <person name="Shachar-Hill Y."/>
            <person name="Young J.P."/>
            <person name="Sanders I.R."/>
            <person name="Henrissat B."/>
            <person name="Rensing S.A."/>
            <person name="Grigoriev I.V."/>
            <person name="Corradi N."/>
            <person name="Roux C."/>
            <person name="Martin F."/>
        </authorList>
    </citation>
    <scope>NUCLEOTIDE SEQUENCE</scope>
    <source>
        <strain evidence="2">DAOM 197198</strain>
    </source>
</reference>
<feature type="compositionally biased region" description="Acidic residues" evidence="1">
    <location>
        <begin position="42"/>
        <end position="55"/>
    </location>
</feature>
<feature type="region of interest" description="Disordered" evidence="1">
    <location>
        <begin position="1"/>
        <end position="69"/>
    </location>
</feature>
<feature type="compositionally biased region" description="Polar residues" evidence="1">
    <location>
        <begin position="60"/>
        <end position="69"/>
    </location>
</feature>
<proteinExistence type="predicted"/>